<dbReference type="RefSeq" id="WP_305160295.1">
    <property type="nucleotide sequence ID" value="NZ_JAUUTP010000009.1"/>
</dbReference>
<evidence type="ECO:0000256" key="6">
    <source>
        <dbReference type="SAM" id="Phobius"/>
    </source>
</evidence>
<dbReference type="Pfam" id="PF02588">
    <property type="entry name" value="YitT_membrane"/>
    <property type="match status" value="1"/>
</dbReference>
<comment type="caution">
    <text evidence="7">The sequence shown here is derived from an EMBL/GenBank/DDBJ whole genome shotgun (WGS) entry which is preliminary data.</text>
</comment>
<evidence type="ECO:0000256" key="5">
    <source>
        <dbReference type="ARBA" id="ARBA00023136"/>
    </source>
</evidence>
<feature type="transmembrane region" description="Helical" evidence="6">
    <location>
        <begin position="75"/>
        <end position="98"/>
    </location>
</feature>
<feature type="transmembrane region" description="Helical" evidence="6">
    <location>
        <begin position="45"/>
        <end position="68"/>
    </location>
</feature>
<keyword evidence="5 6" id="KW-0472">Membrane</keyword>
<evidence type="ECO:0000313" key="8">
    <source>
        <dbReference type="Proteomes" id="UP001178277"/>
    </source>
</evidence>
<dbReference type="EMBL" id="JAUUTP010000009">
    <property type="protein sequence ID" value="MDP1419005.1"/>
    <property type="molecule type" value="Genomic_DNA"/>
</dbReference>
<dbReference type="PANTHER" id="PTHR33545">
    <property type="entry name" value="UPF0750 MEMBRANE PROTEIN YITT-RELATED"/>
    <property type="match status" value="1"/>
</dbReference>
<accession>A0AA90NSB8</accession>
<dbReference type="PANTHER" id="PTHR33545:SF5">
    <property type="entry name" value="UPF0750 MEMBRANE PROTEIN YITT"/>
    <property type="match status" value="1"/>
</dbReference>
<evidence type="ECO:0000256" key="1">
    <source>
        <dbReference type="ARBA" id="ARBA00004651"/>
    </source>
</evidence>
<name>A0AA90NSB8_9BACI</name>
<protein>
    <submittedName>
        <fullName evidence="7">YitT family protein</fullName>
    </submittedName>
</protein>
<feature type="transmembrane region" description="Helical" evidence="6">
    <location>
        <begin position="144"/>
        <end position="165"/>
    </location>
</feature>
<gene>
    <name evidence="7" type="ORF">Q8G35_11325</name>
</gene>
<keyword evidence="2" id="KW-1003">Cell membrane</keyword>
<feature type="transmembrane region" description="Helical" evidence="6">
    <location>
        <begin position="171"/>
        <end position="190"/>
    </location>
</feature>
<proteinExistence type="predicted"/>
<sequence length="193" mass="20671">MAAIKIMERMAAIIAGSMLVGVGINFFLIPYHLLDGGMIGIGLIFHYYIGLPTGLGVILSSIPLYIYAWYFEKKLFLNSLHGLLFSSLCIDIFSDAVIGWNLPIYVSAIIGGGLIGLGIGLMLRYGTSTGGTDMLAQILSRKSGLNVGLLIFFIDGCVLLCGLSVVGTSIFLYSFLTIIAVAMLTSVTVMRTI</sequence>
<feature type="transmembrane region" description="Helical" evidence="6">
    <location>
        <begin position="12"/>
        <end position="33"/>
    </location>
</feature>
<reference evidence="7" key="1">
    <citation type="submission" date="2023-07" db="EMBL/GenBank/DDBJ databases">
        <title>Murine gut Bacillus species.</title>
        <authorList>
            <person name="Gutman E."/>
            <person name="Hashuel R."/>
            <person name="Litvak Y."/>
        </authorList>
    </citation>
    <scope>NUCLEOTIDE SEQUENCE</scope>
    <source>
        <strain evidence="7">RU283</strain>
    </source>
</reference>
<keyword evidence="4 6" id="KW-1133">Transmembrane helix</keyword>
<feature type="transmembrane region" description="Helical" evidence="6">
    <location>
        <begin position="104"/>
        <end position="123"/>
    </location>
</feature>
<keyword evidence="3 6" id="KW-0812">Transmembrane</keyword>
<evidence type="ECO:0000256" key="2">
    <source>
        <dbReference type="ARBA" id="ARBA00022475"/>
    </source>
</evidence>
<comment type="subcellular location">
    <subcellularLocation>
        <location evidence="1">Cell membrane</location>
        <topology evidence="1">Multi-pass membrane protein</topology>
    </subcellularLocation>
</comment>
<dbReference type="Proteomes" id="UP001178277">
    <property type="component" value="Unassembled WGS sequence"/>
</dbReference>
<organism evidence="7 8">
    <name type="scientific">Peribacillus simplex</name>
    <dbReference type="NCBI Taxonomy" id="1478"/>
    <lineage>
        <taxon>Bacteria</taxon>
        <taxon>Bacillati</taxon>
        <taxon>Bacillota</taxon>
        <taxon>Bacilli</taxon>
        <taxon>Bacillales</taxon>
        <taxon>Bacillaceae</taxon>
        <taxon>Peribacillus</taxon>
    </lineage>
</organism>
<evidence type="ECO:0000256" key="3">
    <source>
        <dbReference type="ARBA" id="ARBA00022692"/>
    </source>
</evidence>
<evidence type="ECO:0000256" key="4">
    <source>
        <dbReference type="ARBA" id="ARBA00022989"/>
    </source>
</evidence>
<dbReference type="InterPro" id="IPR051461">
    <property type="entry name" value="UPF0750_membrane"/>
</dbReference>
<evidence type="ECO:0000313" key="7">
    <source>
        <dbReference type="EMBL" id="MDP1419005.1"/>
    </source>
</evidence>
<dbReference type="GO" id="GO:0005886">
    <property type="term" value="C:plasma membrane"/>
    <property type="evidence" value="ECO:0007669"/>
    <property type="project" value="UniProtKB-SubCell"/>
</dbReference>
<dbReference type="InterPro" id="IPR003740">
    <property type="entry name" value="YitT"/>
</dbReference>
<dbReference type="AlphaFoldDB" id="A0AA90NSB8"/>